<comment type="caution">
    <text evidence="2">The sequence shown here is derived from an EMBL/GenBank/DDBJ whole genome shotgun (WGS) entry which is preliminary data.</text>
</comment>
<proteinExistence type="predicted"/>
<dbReference type="PANTHER" id="PTHR10174:SF213">
    <property type="entry name" value="CRAL-TRIO DOMAIN-CONTAINING PROTEIN"/>
    <property type="match status" value="1"/>
</dbReference>
<dbReference type="GO" id="GO:0016020">
    <property type="term" value="C:membrane"/>
    <property type="evidence" value="ECO:0007669"/>
    <property type="project" value="TreeGrafter"/>
</dbReference>
<dbReference type="AlphaFoldDB" id="A0AAW1USY2"/>
<dbReference type="SUPFAM" id="SSF46938">
    <property type="entry name" value="CRAL/TRIO N-terminal domain"/>
    <property type="match status" value="1"/>
</dbReference>
<dbReference type="Pfam" id="PF00650">
    <property type="entry name" value="CRAL_TRIO"/>
    <property type="match status" value="1"/>
</dbReference>
<gene>
    <name evidence="2" type="ORF">WA026_005112</name>
</gene>
<organism evidence="2 3">
    <name type="scientific">Henosepilachna vigintioctopunctata</name>
    <dbReference type="NCBI Taxonomy" id="420089"/>
    <lineage>
        <taxon>Eukaryota</taxon>
        <taxon>Metazoa</taxon>
        <taxon>Ecdysozoa</taxon>
        <taxon>Arthropoda</taxon>
        <taxon>Hexapoda</taxon>
        <taxon>Insecta</taxon>
        <taxon>Pterygota</taxon>
        <taxon>Neoptera</taxon>
        <taxon>Endopterygota</taxon>
        <taxon>Coleoptera</taxon>
        <taxon>Polyphaga</taxon>
        <taxon>Cucujiformia</taxon>
        <taxon>Coccinelloidea</taxon>
        <taxon>Coccinellidae</taxon>
        <taxon>Epilachninae</taxon>
        <taxon>Epilachnini</taxon>
        <taxon>Henosepilachna</taxon>
    </lineage>
</organism>
<accession>A0AAW1USY2</accession>
<dbReference type="InterPro" id="IPR001251">
    <property type="entry name" value="CRAL-TRIO_dom"/>
</dbReference>
<evidence type="ECO:0000259" key="1">
    <source>
        <dbReference type="PROSITE" id="PS50191"/>
    </source>
</evidence>
<dbReference type="PANTHER" id="PTHR10174">
    <property type="entry name" value="ALPHA-TOCOPHEROL TRANSFER PROTEIN-RELATED"/>
    <property type="match status" value="1"/>
</dbReference>
<feature type="domain" description="CRAL-TRIO" evidence="1">
    <location>
        <begin position="76"/>
        <end position="239"/>
    </location>
</feature>
<reference evidence="2 3" key="1">
    <citation type="submission" date="2023-03" db="EMBL/GenBank/DDBJ databases">
        <title>Genome insight into feeding habits of ladybird beetles.</title>
        <authorList>
            <person name="Li H.-S."/>
            <person name="Huang Y.-H."/>
            <person name="Pang H."/>
        </authorList>
    </citation>
    <scope>NUCLEOTIDE SEQUENCE [LARGE SCALE GENOMIC DNA]</scope>
    <source>
        <strain evidence="2">SYSU_2023b</strain>
        <tissue evidence="2">Whole body</tissue>
    </source>
</reference>
<dbReference type="GO" id="GO:1902936">
    <property type="term" value="F:phosphatidylinositol bisphosphate binding"/>
    <property type="evidence" value="ECO:0007669"/>
    <property type="project" value="TreeGrafter"/>
</dbReference>
<dbReference type="SUPFAM" id="SSF52087">
    <property type="entry name" value="CRAL/TRIO domain"/>
    <property type="match status" value="1"/>
</dbReference>
<name>A0AAW1USY2_9CUCU</name>
<dbReference type="CDD" id="cd00170">
    <property type="entry name" value="SEC14"/>
    <property type="match status" value="1"/>
</dbReference>
<dbReference type="Gene3D" id="3.40.525.10">
    <property type="entry name" value="CRAL-TRIO lipid binding domain"/>
    <property type="match status" value="1"/>
</dbReference>
<dbReference type="EMBL" id="JARQZJ010000092">
    <property type="protein sequence ID" value="KAK9884160.1"/>
    <property type="molecule type" value="Genomic_DNA"/>
</dbReference>
<protein>
    <recommendedName>
        <fullName evidence="1">CRAL-TRIO domain-containing protein</fullName>
    </recommendedName>
</protein>
<dbReference type="Proteomes" id="UP001431783">
    <property type="component" value="Unassembled WGS sequence"/>
</dbReference>
<keyword evidence="3" id="KW-1185">Reference proteome</keyword>
<evidence type="ECO:0000313" key="2">
    <source>
        <dbReference type="EMBL" id="KAK9884160.1"/>
    </source>
</evidence>
<sequence>MYPIELEYKNDSELKREDVNNLLMWVESQLHLPQITELEALWFLKSCYYSNEKAKRIMDNFYSMRTHDREMFHAMTEGEIKENSKIVIMWFLSEKTVDGDSILFIRLQEKDASNFDLLRQIRSTDCIILLQLLLHGTHTGLRLVLDVENITIGILAKLGITTVRRGLAYLQEAIPIRLKGIHFININPILEAIISICKPFLHKEIYEMIYCHQTLEDFSKYIPLDILPMDYGGKDYAIEKIESLMVKRISENLDFFKHLDDQLVDESKRPGKPKNATDLFGVDGTFKKLELD</sequence>
<dbReference type="SMART" id="SM00516">
    <property type="entry name" value="SEC14"/>
    <property type="match status" value="1"/>
</dbReference>
<dbReference type="PRINTS" id="PR00180">
    <property type="entry name" value="CRETINALDHBP"/>
</dbReference>
<dbReference type="PROSITE" id="PS50191">
    <property type="entry name" value="CRAL_TRIO"/>
    <property type="match status" value="1"/>
</dbReference>
<dbReference type="InterPro" id="IPR036865">
    <property type="entry name" value="CRAL-TRIO_dom_sf"/>
</dbReference>
<evidence type="ECO:0000313" key="3">
    <source>
        <dbReference type="Proteomes" id="UP001431783"/>
    </source>
</evidence>
<dbReference type="InterPro" id="IPR036273">
    <property type="entry name" value="CRAL/TRIO_N_dom_sf"/>
</dbReference>